<accession>A0A9P1INH6</accession>
<name>A0A9P1INH6_9PELO</name>
<dbReference type="PANTHER" id="PTHR19134">
    <property type="entry name" value="RECEPTOR-TYPE TYROSINE-PROTEIN PHOSPHATASE"/>
    <property type="match status" value="1"/>
</dbReference>
<dbReference type="PROSITE" id="PS00383">
    <property type="entry name" value="TYR_PHOSPHATASE_1"/>
    <property type="match status" value="1"/>
</dbReference>
<feature type="region of interest" description="Disordered" evidence="1">
    <location>
        <begin position="1"/>
        <end position="39"/>
    </location>
</feature>
<feature type="domain" description="Tyrosine specific protein phosphatases" evidence="3">
    <location>
        <begin position="303"/>
        <end position="380"/>
    </location>
</feature>
<protein>
    <submittedName>
        <fullName evidence="4">Uncharacterized protein</fullName>
    </submittedName>
</protein>
<dbReference type="Proteomes" id="UP001152747">
    <property type="component" value="Unassembled WGS sequence"/>
</dbReference>
<dbReference type="PRINTS" id="PR00700">
    <property type="entry name" value="PRTYPHPHTASE"/>
</dbReference>
<proteinExistence type="predicted"/>
<dbReference type="Gene3D" id="3.90.190.10">
    <property type="entry name" value="Protein tyrosine phosphatase superfamily"/>
    <property type="match status" value="1"/>
</dbReference>
<dbReference type="AlphaFoldDB" id="A0A9P1INH6"/>
<dbReference type="SMART" id="SM00194">
    <property type="entry name" value="PTPc"/>
    <property type="match status" value="1"/>
</dbReference>
<sequence>MADVPGGWNDDGPSLIQIESPISQPTTRTSPPPLPSRPLVTVASKISPLDHEDIPIASRVDLIEFESEEERAATGEGFPHLQQQQNGRISPAKQELSDEKRMEEVMKEFLTTETSLAYQDYLRMFYMIRMEQERFRMDTEFSSTCAVSPIHFTRNRYRDILPYDYNRVEIKKDDENPDGYMNASFVQLPGGETRFIAAQAPLPSTLDEWWKMIDEHQVSLIVILCKLVEQDKIKCERYWPERVNEKELFGDYEIILEDEIFFNDDEYLLRKLLMQNLTTGQTRTVHQLHYREWPDHGCPSGDKQLLQMIEEMAKLHEINPTSPILVHCSAGVGRTGTIIAVNHVREQIRRNALMKIDVFELVMSLRRQRASMVQTQDQFKFVHQCIASYCMQKLGIEEEELPPPIPQRPDMMTATSSTSVKLFPPPTPTDAALVEIVGGGNYQTVSTNDPRTTGDEEEEATHVPDFPDEPPAPLGPEDLGTTTNCVIDLPEISSQTSIQSSGGSTFRANFDNLLTRASTVLRDQKQKTTRFFENLSSSMTTTTTKK</sequence>
<evidence type="ECO:0000313" key="5">
    <source>
        <dbReference type="Proteomes" id="UP001152747"/>
    </source>
</evidence>
<dbReference type="InterPro" id="IPR050348">
    <property type="entry name" value="Protein-Tyr_Phosphatase"/>
</dbReference>
<evidence type="ECO:0000256" key="1">
    <source>
        <dbReference type="SAM" id="MobiDB-lite"/>
    </source>
</evidence>
<feature type="region of interest" description="Disordered" evidence="1">
    <location>
        <begin position="441"/>
        <end position="474"/>
    </location>
</feature>
<keyword evidence="5" id="KW-1185">Reference proteome</keyword>
<dbReference type="Pfam" id="PF00102">
    <property type="entry name" value="Y_phosphatase"/>
    <property type="match status" value="1"/>
</dbReference>
<dbReference type="PROSITE" id="PS50055">
    <property type="entry name" value="TYR_PHOSPHATASE_PTP"/>
    <property type="match status" value="1"/>
</dbReference>
<dbReference type="GO" id="GO:0004725">
    <property type="term" value="F:protein tyrosine phosphatase activity"/>
    <property type="evidence" value="ECO:0007669"/>
    <property type="project" value="InterPro"/>
</dbReference>
<dbReference type="InterPro" id="IPR029021">
    <property type="entry name" value="Prot-tyrosine_phosphatase-like"/>
</dbReference>
<dbReference type="InterPro" id="IPR003595">
    <property type="entry name" value="Tyr_Pase_cat"/>
</dbReference>
<evidence type="ECO:0000259" key="2">
    <source>
        <dbReference type="PROSITE" id="PS50055"/>
    </source>
</evidence>
<dbReference type="SMART" id="SM00404">
    <property type="entry name" value="PTPc_motif"/>
    <property type="match status" value="1"/>
</dbReference>
<dbReference type="OrthoDB" id="10253954at2759"/>
<feature type="region of interest" description="Disordered" evidence="1">
    <location>
        <begin position="71"/>
        <end position="98"/>
    </location>
</feature>
<dbReference type="PANTHER" id="PTHR19134:SF543">
    <property type="entry name" value="PROTEIN-TYROSINE-PHOSPHATASE"/>
    <property type="match status" value="1"/>
</dbReference>
<dbReference type="EMBL" id="CANHGI010000004">
    <property type="protein sequence ID" value="CAI5448114.1"/>
    <property type="molecule type" value="Genomic_DNA"/>
</dbReference>
<evidence type="ECO:0000313" key="4">
    <source>
        <dbReference type="EMBL" id="CAI5448114.1"/>
    </source>
</evidence>
<dbReference type="CDD" id="cd00047">
    <property type="entry name" value="PTPc"/>
    <property type="match status" value="1"/>
</dbReference>
<organism evidence="4 5">
    <name type="scientific">Caenorhabditis angaria</name>
    <dbReference type="NCBI Taxonomy" id="860376"/>
    <lineage>
        <taxon>Eukaryota</taxon>
        <taxon>Metazoa</taxon>
        <taxon>Ecdysozoa</taxon>
        <taxon>Nematoda</taxon>
        <taxon>Chromadorea</taxon>
        <taxon>Rhabditida</taxon>
        <taxon>Rhabditina</taxon>
        <taxon>Rhabditomorpha</taxon>
        <taxon>Rhabditoidea</taxon>
        <taxon>Rhabditidae</taxon>
        <taxon>Peloderinae</taxon>
        <taxon>Caenorhabditis</taxon>
    </lineage>
</organism>
<evidence type="ECO:0000259" key="3">
    <source>
        <dbReference type="PROSITE" id="PS50056"/>
    </source>
</evidence>
<dbReference type="InterPro" id="IPR000387">
    <property type="entry name" value="Tyr_Pase_dom"/>
</dbReference>
<dbReference type="InterPro" id="IPR000242">
    <property type="entry name" value="PTP_cat"/>
</dbReference>
<comment type="caution">
    <text evidence="4">The sequence shown here is derived from an EMBL/GenBank/DDBJ whole genome shotgun (WGS) entry which is preliminary data.</text>
</comment>
<feature type="compositionally biased region" description="Polar residues" evidence="1">
    <location>
        <begin position="442"/>
        <end position="451"/>
    </location>
</feature>
<feature type="domain" description="Tyrosine-protein phosphatase" evidence="2">
    <location>
        <begin position="121"/>
        <end position="389"/>
    </location>
</feature>
<dbReference type="InterPro" id="IPR016130">
    <property type="entry name" value="Tyr_Pase_AS"/>
</dbReference>
<gene>
    <name evidence="4" type="ORF">CAMP_LOCUS10751</name>
</gene>
<reference evidence="4" key="1">
    <citation type="submission" date="2022-11" db="EMBL/GenBank/DDBJ databases">
        <authorList>
            <person name="Kikuchi T."/>
        </authorList>
    </citation>
    <scope>NUCLEOTIDE SEQUENCE</scope>
    <source>
        <strain evidence="4">PS1010</strain>
    </source>
</reference>
<dbReference type="PROSITE" id="PS50056">
    <property type="entry name" value="TYR_PHOSPHATASE_2"/>
    <property type="match status" value="1"/>
</dbReference>
<dbReference type="SUPFAM" id="SSF52799">
    <property type="entry name" value="(Phosphotyrosine protein) phosphatases II"/>
    <property type="match status" value="1"/>
</dbReference>